<dbReference type="AlphaFoldDB" id="A0A8X7QNI4"/>
<gene>
    <name evidence="1" type="ORF">Bca52824_066185</name>
</gene>
<comment type="caution">
    <text evidence="1">The sequence shown here is derived from an EMBL/GenBank/DDBJ whole genome shotgun (WGS) entry which is preliminary data.</text>
</comment>
<evidence type="ECO:0000313" key="1">
    <source>
        <dbReference type="EMBL" id="KAG2271630.1"/>
    </source>
</evidence>
<proteinExistence type="predicted"/>
<name>A0A8X7QNI4_BRACI</name>
<accession>A0A8X7QNI4</accession>
<reference evidence="1 2" key="1">
    <citation type="submission" date="2020-02" db="EMBL/GenBank/DDBJ databases">
        <authorList>
            <person name="Ma Q."/>
            <person name="Huang Y."/>
            <person name="Song X."/>
            <person name="Pei D."/>
        </authorList>
    </citation>
    <scope>NUCLEOTIDE SEQUENCE [LARGE SCALE GENOMIC DNA]</scope>
    <source>
        <strain evidence="1">Sxm20200214</strain>
        <tissue evidence="1">Leaf</tissue>
    </source>
</reference>
<organism evidence="1 2">
    <name type="scientific">Brassica carinata</name>
    <name type="common">Ethiopian mustard</name>
    <name type="synonym">Abyssinian cabbage</name>
    <dbReference type="NCBI Taxonomy" id="52824"/>
    <lineage>
        <taxon>Eukaryota</taxon>
        <taxon>Viridiplantae</taxon>
        <taxon>Streptophyta</taxon>
        <taxon>Embryophyta</taxon>
        <taxon>Tracheophyta</taxon>
        <taxon>Spermatophyta</taxon>
        <taxon>Magnoliopsida</taxon>
        <taxon>eudicotyledons</taxon>
        <taxon>Gunneridae</taxon>
        <taxon>Pentapetalae</taxon>
        <taxon>rosids</taxon>
        <taxon>malvids</taxon>
        <taxon>Brassicales</taxon>
        <taxon>Brassicaceae</taxon>
        <taxon>Brassiceae</taxon>
        <taxon>Brassica</taxon>
    </lineage>
</organism>
<dbReference type="OrthoDB" id="1113823at2759"/>
<sequence length="187" mass="21138">MYGTEVVAKAEAQIVEKVEHKIVERVEIQTIKKVEGKVLQPVRHKAEKPVIGKAVTQLKEVQLEAHVVEQSPYDKLPFPQRFLTKAQKKVISKFRKDMGDVVVKLPQILNMHDAHVQMMLIKDILAHKEEVGELLKISTMQLDPPVTPKSIPKLETQGKFTLSCSLVVHWGSDVSGCYFGFEMMIKG</sequence>
<evidence type="ECO:0000313" key="2">
    <source>
        <dbReference type="Proteomes" id="UP000886595"/>
    </source>
</evidence>
<protein>
    <submittedName>
        <fullName evidence="1">Uncharacterized protein</fullName>
    </submittedName>
</protein>
<keyword evidence="2" id="KW-1185">Reference proteome</keyword>
<dbReference type="EMBL" id="JAAMPC010000013">
    <property type="protein sequence ID" value="KAG2271630.1"/>
    <property type="molecule type" value="Genomic_DNA"/>
</dbReference>
<dbReference type="Proteomes" id="UP000886595">
    <property type="component" value="Unassembled WGS sequence"/>
</dbReference>